<dbReference type="EMBL" id="CP002158">
    <property type="protein sequence ID" value="ADL26138.1"/>
    <property type="molecule type" value="Genomic_DNA"/>
</dbReference>
<dbReference type="PATRIC" id="fig|59374.8.peg.1390"/>
<sequence>MNAKVIVATHKTYRMPTDPMYVPVHVGAEGKPSLGYIGDNTGDNISLKNKNYCELSGLYWAWKNLDADYLGIAHYRRHFSIRPKKDKWNSILSEKELMPLFSDCDVVLPKPRDYFIETNYSQYAHAHHAIDLDTTREILTEKYPEYIPVYDDYMKRTIGHRFNMFIMKRDVLNRYCEWLFDILFELEKRLDISQYSLNDSRVFGFVSERLLDVWLEKNAIQYKEIPCMFMEKQNWIVKGFKFLVRKLTRK</sequence>
<gene>
    <name evidence="2" type="ordered locus">FSU_1440</name>
</gene>
<reference evidence="3" key="1">
    <citation type="submission" date="2010-08" db="EMBL/GenBank/DDBJ databases">
        <title>Complete sequence of Fibrobacter succinogenes subsp. succinogenes S85.</title>
        <authorList>
            <person name="Durkin A.S."/>
            <person name="Nelson K.E."/>
            <person name="Morrison M."/>
            <person name="Forsberg C.W."/>
            <person name="Wilson D.B."/>
            <person name="Russell J.B."/>
            <person name="Cann I.K.O."/>
            <person name="Mackie R.I."/>
            <person name="White B.A."/>
        </authorList>
    </citation>
    <scope>NUCLEOTIDE SEQUENCE [LARGE SCALE GENOMIC DNA]</scope>
    <source>
        <strain evidence="3">ATCC 19169 / S85</strain>
    </source>
</reference>
<dbReference type="RefSeq" id="WP_014545732.1">
    <property type="nucleotide sequence ID" value="NC_017448.1"/>
</dbReference>
<accession>D9SAA0</accession>
<evidence type="ECO:0000313" key="3">
    <source>
        <dbReference type="Proteomes" id="UP000000517"/>
    </source>
</evidence>
<proteinExistence type="predicted"/>
<dbReference type="eggNOG" id="COG1442">
    <property type="taxonomic scope" value="Bacteria"/>
</dbReference>
<evidence type="ECO:0000259" key="1">
    <source>
        <dbReference type="Pfam" id="PF14393"/>
    </source>
</evidence>
<evidence type="ECO:0000313" key="2">
    <source>
        <dbReference type="EMBL" id="ADL26138.1"/>
    </source>
</evidence>
<dbReference type="STRING" id="59374.FSU_1440"/>
<organism evidence="2 3">
    <name type="scientific">Fibrobacter succinogenes (strain ATCC 19169 / S85)</name>
    <dbReference type="NCBI Taxonomy" id="59374"/>
    <lineage>
        <taxon>Bacteria</taxon>
        <taxon>Pseudomonadati</taxon>
        <taxon>Fibrobacterota</taxon>
        <taxon>Fibrobacteria</taxon>
        <taxon>Fibrobacterales</taxon>
        <taxon>Fibrobacteraceae</taxon>
        <taxon>Fibrobacter</taxon>
    </lineage>
</organism>
<dbReference type="Pfam" id="PF14393">
    <property type="entry name" value="DUF4422"/>
    <property type="match status" value="1"/>
</dbReference>
<dbReference type="KEGG" id="fsc:FSU_1440"/>
<dbReference type="InterPro" id="IPR025536">
    <property type="entry name" value="DUF4422"/>
</dbReference>
<dbReference type="AlphaFoldDB" id="D9SAA0"/>
<protein>
    <submittedName>
        <fullName evidence="2">Putative polysaccharide biosynthesis protein</fullName>
    </submittedName>
</protein>
<name>D9SAA0_FIBSS</name>
<dbReference type="HOGENOM" id="CLU_065769_1_0_0"/>
<feature type="domain" description="DUF4422" evidence="1">
    <location>
        <begin position="4"/>
        <end position="218"/>
    </location>
</feature>
<dbReference type="OrthoDB" id="9807549at2"/>
<dbReference type="Proteomes" id="UP000000517">
    <property type="component" value="Chromosome"/>
</dbReference>